<feature type="region of interest" description="Disordered" evidence="2">
    <location>
        <begin position="1"/>
        <end position="21"/>
    </location>
</feature>
<comment type="caution">
    <text evidence="4">The sequence shown here is derived from an EMBL/GenBank/DDBJ whole genome shotgun (WGS) entry which is preliminary data.</text>
</comment>
<evidence type="ECO:0000256" key="2">
    <source>
        <dbReference type="SAM" id="MobiDB-lite"/>
    </source>
</evidence>
<dbReference type="Gene3D" id="3.30.200.20">
    <property type="entry name" value="Phosphorylase Kinase, domain 1"/>
    <property type="match status" value="1"/>
</dbReference>
<keyword evidence="5" id="KW-1185">Reference proteome</keyword>
<dbReference type="PROSITE" id="PS50011">
    <property type="entry name" value="PROTEIN_KINASE_DOM"/>
    <property type="match status" value="1"/>
</dbReference>
<dbReference type="AlphaFoldDB" id="A0A3M7R063"/>
<dbReference type="EMBL" id="REGN01004586">
    <property type="protein sequence ID" value="RNA16933.1"/>
    <property type="molecule type" value="Genomic_DNA"/>
</dbReference>
<dbReference type="GO" id="GO:0004672">
    <property type="term" value="F:protein kinase activity"/>
    <property type="evidence" value="ECO:0007669"/>
    <property type="project" value="InterPro"/>
</dbReference>
<evidence type="ECO:0000313" key="5">
    <source>
        <dbReference type="Proteomes" id="UP000276133"/>
    </source>
</evidence>
<sequence>MLGNRTTKSDQDEKKTSLGEKIDVNIDQNELEKGSHMSSNDKFSLIDFELKRTIGTGSFSRVMLVRNLKSNQHYAMKILDKQKWSIL</sequence>
<organism evidence="4 5">
    <name type="scientific">Brachionus plicatilis</name>
    <name type="common">Marine rotifer</name>
    <name type="synonym">Brachionus muelleri</name>
    <dbReference type="NCBI Taxonomy" id="10195"/>
    <lineage>
        <taxon>Eukaryota</taxon>
        <taxon>Metazoa</taxon>
        <taxon>Spiralia</taxon>
        <taxon>Gnathifera</taxon>
        <taxon>Rotifera</taxon>
        <taxon>Eurotatoria</taxon>
        <taxon>Monogononta</taxon>
        <taxon>Pseudotrocha</taxon>
        <taxon>Ploima</taxon>
        <taxon>Brachionidae</taxon>
        <taxon>Brachionus</taxon>
    </lineage>
</organism>
<dbReference type="SUPFAM" id="SSF56112">
    <property type="entry name" value="Protein kinase-like (PK-like)"/>
    <property type="match status" value="1"/>
</dbReference>
<dbReference type="Proteomes" id="UP000276133">
    <property type="component" value="Unassembled WGS sequence"/>
</dbReference>
<dbReference type="InterPro" id="IPR017441">
    <property type="entry name" value="Protein_kinase_ATP_BS"/>
</dbReference>
<feature type="binding site" evidence="1">
    <location>
        <position position="77"/>
    </location>
    <ligand>
        <name>ATP</name>
        <dbReference type="ChEBI" id="CHEBI:30616"/>
    </ligand>
</feature>
<feature type="domain" description="Protein kinase" evidence="3">
    <location>
        <begin position="48"/>
        <end position="87"/>
    </location>
</feature>
<feature type="compositionally biased region" description="Basic and acidic residues" evidence="2">
    <location>
        <begin position="7"/>
        <end position="21"/>
    </location>
</feature>
<gene>
    <name evidence="4" type="ORF">BpHYR1_023047</name>
</gene>
<evidence type="ECO:0000259" key="3">
    <source>
        <dbReference type="PROSITE" id="PS50011"/>
    </source>
</evidence>
<dbReference type="STRING" id="10195.A0A3M7R063"/>
<reference evidence="4 5" key="1">
    <citation type="journal article" date="2018" name="Sci. Rep.">
        <title>Genomic signatures of local adaptation to the degree of environmental predictability in rotifers.</title>
        <authorList>
            <person name="Franch-Gras L."/>
            <person name="Hahn C."/>
            <person name="Garcia-Roger E.M."/>
            <person name="Carmona M.J."/>
            <person name="Serra M."/>
            <person name="Gomez A."/>
        </authorList>
    </citation>
    <scope>NUCLEOTIDE SEQUENCE [LARGE SCALE GENOMIC DNA]</scope>
    <source>
        <strain evidence="4">HYR1</strain>
    </source>
</reference>
<proteinExistence type="predicted"/>
<keyword evidence="4" id="KW-0418">Kinase</keyword>
<accession>A0A3M7R063</accession>
<evidence type="ECO:0000313" key="4">
    <source>
        <dbReference type="EMBL" id="RNA16933.1"/>
    </source>
</evidence>
<dbReference type="PROSITE" id="PS00107">
    <property type="entry name" value="PROTEIN_KINASE_ATP"/>
    <property type="match status" value="1"/>
</dbReference>
<name>A0A3M7R063_BRAPC</name>
<dbReference type="GO" id="GO:0005524">
    <property type="term" value="F:ATP binding"/>
    <property type="evidence" value="ECO:0007669"/>
    <property type="project" value="UniProtKB-UniRule"/>
</dbReference>
<protein>
    <submittedName>
        <fullName evidence="4">cAMP-dependent kinase catalytic subunit alpha-like</fullName>
    </submittedName>
</protein>
<keyword evidence="1" id="KW-0547">Nucleotide-binding</keyword>
<dbReference type="OrthoDB" id="2156623at2759"/>
<keyword evidence="4" id="KW-0808">Transferase</keyword>
<dbReference type="InterPro" id="IPR000719">
    <property type="entry name" value="Prot_kinase_dom"/>
</dbReference>
<dbReference type="InterPro" id="IPR011009">
    <property type="entry name" value="Kinase-like_dom_sf"/>
</dbReference>
<keyword evidence="1" id="KW-0067">ATP-binding</keyword>
<evidence type="ECO:0000256" key="1">
    <source>
        <dbReference type="PROSITE-ProRule" id="PRU10141"/>
    </source>
</evidence>